<keyword evidence="5" id="KW-0326">Glycosidase</keyword>
<dbReference type="GO" id="GO:0004563">
    <property type="term" value="F:beta-N-acetylhexosaminidase activity"/>
    <property type="evidence" value="ECO:0007669"/>
    <property type="project" value="UniProtKB-EC"/>
</dbReference>
<comment type="similarity">
    <text evidence="2">Belongs to the glycosyl hydrolase 20 family.</text>
</comment>
<keyword evidence="10" id="KW-1185">Reference proteome</keyword>
<protein>
    <recommendedName>
        <fullName evidence="3">beta-N-acetylhexosaminidase</fullName>
        <ecNumber evidence="3">3.2.1.52</ecNumber>
    </recommendedName>
</protein>
<sequence>MRFLNIYKIVFIAIFFFTTKFISANTLSAKEENAEHMMSLMDFVEIPDFNYSNKNRINETLNIDSIFIGACHDKESPCHDDAQVNEFYTIIKLTNLGSLIQNWKFGFYMPRSFDKLGMVNSKLSMNICNATNQCKKLVYAKETLLHRKDQSAGYTTILEPESNFDLKPGSQYEIRLIRNNQWPPKNYSAVPQNLFLVVKETKSEKIYTLSTKKSSYHFQGYERSSIEKSINEHNIKKWNSSMQSVSNNIIVPSPVSYIQQKNIKDFFFKDEIQLQNKFKNLNPWIEDYFKEILKSDLNVNIIKSNLKRIKTGIIIKEIFNKKDINNNPEGYRISITNEKIIIEAMHDAGVFYAIQSLRQLWFNSSYKNNIAGINSAVILDYPRFQYRGVTLDLARHYFSIDEIKNTIEIMSAHKINNLHLHLADDEAFRLKLSSFPWLNKIAGERGYGKIIGPLMFLQGNLDKTNYNNVIYPMAFSIYQNVLSKEEIREIIEFANDHQITVIPEIEFPGHARALIKAMPNVFYDKNDKSQFLSVQGYSDNVIPVCAYGDQSEYGMNFTYTVNAILREIAEIFSQQKTLYFLPNEVSIGGDEVSSNAWDKSSSCQGEWGGVNALEKSHKFFKEVSKQLPEIKFSGWQQFIQNEDEFLGNEIVEANNVGRIWVWNTAQNAIKQSVNLIDNKYPVVIAFADQTYFDLAYTPDKNEVGFTWATSFSDTESSLQSALSSKIIMDRAINPDRVLGIEGTLWSENLPTFAHLIYMALPKMAGLAEASWAHETITTQDNTKVNWQSLAQRLSCGEKGFLYYISKIYNIHYRGFPNGIMLETPKNFCQDFLLQN</sequence>
<evidence type="ECO:0000256" key="5">
    <source>
        <dbReference type="ARBA" id="ARBA00023295"/>
    </source>
</evidence>
<dbReference type="InterPro" id="IPR017853">
    <property type="entry name" value="GH"/>
</dbReference>
<dbReference type="InterPro" id="IPR015883">
    <property type="entry name" value="Glyco_hydro_20_cat"/>
</dbReference>
<dbReference type="PANTHER" id="PTHR22600:SF57">
    <property type="entry name" value="BETA-N-ACETYLHEXOSAMINIDASE"/>
    <property type="match status" value="1"/>
</dbReference>
<dbReference type="InterPro" id="IPR029018">
    <property type="entry name" value="Hex-like_dom2"/>
</dbReference>
<proteinExistence type="inferred from homology"/>
<dbReference type="PANTHER" id="PTHR22600">
    <property type="entry name" value="BETA-HEXOSAMINIDASE"/>
    <property type="match status" value="1"/>
</dbReference>
<dbReference type="GO" id="GO:0030203">
    <property type="term" value="P:glycosaminoglycan metabolic process"/>
    <property type="evidence" value="ECO:0007669"/>
    <property type="project" value="TreeGrafter"/>
</dbReference>
<dbReference type="Pfam" id="PF00728">
    <property type="entry name" value="Glyco_hydro_20"/>
    <property type="match status" value="1"/>
</dbReference>
<dbReference type="GO" id="GO:0016020">
    <property type="term" value="C:membrane"/>
    <property type="evidence" value="ECO:0007669"/>
    <property type="project" value="TreeGrafter"/>
</dbReference>
<evidence type="ECO:0000256" key="1">
    <source>
        <dbReference type="ARBA" id="ARBA00001231"/>
    </source>
</evidence>
<keyword evidence="4 9" id="KW-0378">Hydrolase</keyword>
<dbReference type="EMBL" id="WFLN01000009">
    <property type="protein sequence ID" value="KAB8028476.1"/>
    <property type="molecule type" value="Genomic_DNA"/>
</dbReference>
<evidence type="ECO:0000313" key="9">
    <source>
        <dbReference type="EMBL" id="KAB8028476.1"/>
    </source>
</evidence>
<dbReference type="InterPro" id="IPR025705">
    <property type="entry name" value="Beta_hexosaminidase_sua/sub"/>
</dbReference>
<dbReference type="EC" id="3.2.1.52" evidence="3"/>
<dbReference type="Gene3D" id="3.30.379.10">
    <property type="entry name" value="Chitobiase/beta-hexosaminidase domain 2-like"/>
    <property type="match status" value="1"/>
</dbReference>
<dbReference type="InterPro" id="IPR015882">
    <property type="entry name" value="HEX_bac_N"/>
</dbReference>
<comment type="catalytic activity">
    <reaction evidence="1">
        <text>Hydrolysis of terminal non-reducing N-acetyl-D-hexosamine residues in N-acetyl-beta-D-hexosaminides.</text>
        <dbReference type="EC" id="3.2.1.52"/>
    </reaction>
</comment>
<dbReference type="GO" id="GO:0005975">
    <property type="term" value="P:carbohydrate metabolic process"/>
    <property type="evidence" value="ECO:0007669"/>
    <property type="project" value="InterPro"/>
</dbReference>
<evidence type="ECO:0000256" key="3">
    <source>
        <dbReference type="ARBA" id="ARBA00012663"/>
    </source>
</evidence>
<dbReference type="Gene3D" id="3.20.20.80">
    <property type="entry name" value="Glycosidases"/>
    <property type="match status" value="1"/>
</dbReference>
<dbReference type="SUPFAM" id="SSF55545">
    <property type="entry name" value="beta-N-acetylhexosaminidase-like domain"/>
    <property type="match status" value="1"/>
</dbReference>
<evidence type="ECO:0000259" key="7">
    <source>
        <dbReference type="Pfam" id="PF00728"/>
    </source>
</evidence>
<dbReference type="RefSeq" id="WP_152213627.1">
    <property type="nucleotide sequence ID" value="NZ_WFLN01000009.1"/>
</dbReference>
<dbReference type="Pfam" id="PF02838">
    <property type="entry name" value="Glyco_hydro_20b"/>
    <property type="match status" value="1"/>
</dbReference>
<evidence type="ECO:0000256" key="2">
    <source>
        <dbReference type="ARBA" id="ARBA00006285"/>
    </source>
</evidence>
<evidence type="ECO:0000256" key="6">
    <source>
        <dbReference type="PIRSR" id="PIRSR625705-1"/>
    </source>
</evidence>
<name>A0A833JDG9_9BACT</name>
<gene>
    <name evidence="9" type="ORF">GCL57_12180</name>
</gene>
<dbReference type="SUPFAM" id="SSF51445">
    <property type="entry name" value="(Trans)glycosidases"/>
    <property type="match status" value="1"/>
</dbReference>
<dbReference type="AlphaFoldDB" id="A0A833JDG9"/>
<feature type="domain" description="Beta-hexosaminidase bacterial type N-terminal" evidence="8">
    <location>
        <begin position="250"/>
        <end position="381"/>
    </location>
</feature>
<evidence type="ECO:0000256" key="4">
    <source>
        <dbReference type="ARBA" id="ARBA00022801"/>
    </source>
</evidence>
<dbReference type="PRINTS" id="PR00738">
    <property type="entry name" value="GLHYDRLASE20"/>
</dbReference>
<evidence type="ECO:0000313" key="10">
    <source>
        <dbReference type="Proteomes" id="UP000442694"/>
    </source>
</evidence>
<evidence type="ECO:0000259" key="8">
    <source>
        <dbReference type="Pfam" id="PF02838"/>
    </source>
</evidence>
<organism evidence="9 10">
    <name type="scientific">Fluviispira multicolorata</name>
    <dbReference type="NCBI Taxonomy" id="2654512"/>
    <lineage>
        <taxon>Bacteria</taxon>
        <taxon>Pseudomonadati</taxon>
        <taxon>Bdellovibrionota</taxon>
        <taxon>Oligoflexia</taxon>
        <taxon>Silvanigrellales</taxon>
        <taxon>Silvanigrellaceae</taxon>
        <taxon>Fluviispira</taxon>
    </lineage>
</organism>
<accession>A0A833JDG9</accession>
<reference evidence="9 10" key="1">
    <citation type="submission" date="2019-10" db="EMBL/GenBank/DDBJ databases">
        <title>New genus of Silvanigrellaceae.</title>
        <authorList>
            <person name="Pitt A."/>
            <person name="Hahn M.W."/>
        </authorList>
    </citation>
    <scope>NUCLEOTIDE SEQUENCE [LARGE SCALE GENOMIC DNA]</scope>
    <source>
        <strain evidence="9 10">33A1-SZDP</strain>
    </source>
</reference>
<feature type="active site" description="Proton donor" evidence="6">
    <location>
        <position position="591"/>
    </location>
</feature>
<comment type="caution">
    <text evidence="9">The sequence shown here is derived from an EMBL/GenBank/DDBJ whole genome shotgun (WGS) entry which is preliminary data.</text>
</comment>
<feature type="domain" description="Glycoside hydrolase family 20 catalytic" evidence="7">
    <location>
        <begin position="384"/>
        <end position="773"/>
    </location>
</feature>
<dbReference type="Proteomes" id="UP000442694">
    <property type="component" value="Unassembled WGS sequence"/>
</dbReference>